<reference evidence="2" key="1">
    <citation type="submission" date="2022-10" db="EMBL/GenBank/DDBJ databases">
        <title>Completed Genome Sequence of two octocoral isolated bacterium, Endozoicomonas euniceicola EF212T and Endozoicomonas gorgoniicola PS125T.</title>
        <authorList>
            <person name="Chiou Y.-J."/>
            <person name="Chen Y.-H."/>
        </authorList>
    </citation>
    <scope>NUCLEOTIDE SEQUENCE</scope>
    <source>
        <strain evidence="2">EF212</strain>
    </source>
</reference>
<dbReference type="Proteomes" id="UP001163255">
    <property type="component" value="Chromosome"/>
</dbReference>
<keyword evidence="1" id="KW-0732">Signal</keyword>
<name>A0ABY6GZE3_9GAMM</name>
<feature type="chain" id="PRO_5046368762" evidence="1">
    <location>
        <begin position="25"/>
        <end position="436"/>
    </location>
</feature>
<sequence length="436" mass="50533">MFNKKSLACHISVACLVASGFARSSTSSTEVAEVKSPAIYAMALMPAINTLLPWLSDKNRIYPQSSEPPVYNGNDVLAPFQERRLDLSTVPSCRQYSDLSHCSAVELFSKPELWLSVNEEGVLVFIIVEIDELGNPHIKKLKTNVLVSDSNARDFIRQLMEYSNVVIDSEIFRQLAQKQKQSGSESSNHDLFSGINSAIQSPADKKRRVKFRYDEEYYAENVVIRNEARPSHQITISEGPQTLGEFVNYINTMLRHLSLKLLLPEILEFLRNLVDSSGDDARQQLTFRRHITFIKNVIDASAYFPEQIEQMIDDELRKLQEKHQYITNLEHFWWWTVYIFEQSEMTWAAEKYMKGLLSIWPGNLNLADALVWHLIHEKKVTDARNLVNRWERKKRFGRDLIGRFRRILDKRSIKKIQSRAYSNFRPFSDITKGHSL</sequence>
<dbReference type="EMBL" id="CP103300">
    <property type="protein sequence ID" value="UYM18173.1"/>
    <property type="molecule type" value="Genomic_DNA"/>
</dbReference>
<keyword evidence="3" id="KW-1185">Reference proteome</keyword>
<gene>
    <name evidence="2" type="ORF">NX720_09780</name>
</gene>
<accession>A0ABY6GZE3</accession>
<protein>
    <submittedName>
        <fullName evidence="2">Uncharacterized protein</fullName>
    </submittedName>
</protein>
<proteinExistence type="predicted"/>
<feature type="signal peptide" evidence="1">
    <location>
        <begin position="1"/>
        <end position="24"/>
    </location>
</feature>
<dbReference type="RefSeq" id="WP_262600931.1">
    <property type="nucleotide sequence ID" value="NZ_CP103300.1"/>
</dbReference>
<evidence type="ECO:0000313" key="2">
    <source>
        <dbReference type="EMBL" id="UYM18173.1"/>
    </source>
</evidence>
<organism evidence="2 3">
    <name type="scientific">Endozoicomonas euniceicola</name>
    <dbReference type="NCBI Taxonomy" id="1234143"/>
    <lineage>
        <taxon>Bacteria</taxon>
        <taxon>Pseudomonadati</taxon>
        <taxon>Pseudomonadota</taxon>
        <taxon>Gammaproteobacteria</taxon>
        <taxon>Oceanospirillales</taxon>
        <taxon>Endozoicomonadaceae</taxon>
        <taxon>Endozoicomonas</taxon>
    </lineage>
</organism>
<evidence type="ECO:0000256" key="1">
    <source>
        <dbReference type="SAM" id="SignalP"/>
    </source>
</evidence>
<evidence type="ECO:0000313" key="3">
    <source>
        <dbReference type="Proteomes" id="UP001163255"/>
    </source>
</evidence>